<feature type="compositionally biased region" description="Basic and acidic residues" evidence="2">
    <location>
        <begin position="473"/>
        <end position="483"/>
    </location>
</feature>
<sequence length="672" mass="74132">MSEVKIERLPEAESEGDEGDEILKRIQWYKYDVVTCLETKGAQQRPNSPPTMSFADLSAYMAHRKSADRSLLPELYSFLLSHPDAFCVSPIPHPQGVLCDEGRDMGETIEVQLIGKGVDGPFLSGLHGVKERTMAPLLSATEAEEMYMHEILNSMVDMVDLRERQSMIDASHVPYAQVYRRSPRPQMSLTGLPSMLKRIHQLFTPCELGTQRTIALRQGWETRLWMSRGLPPPHAQSLTDSVRQFRRQRDEYRSRLANCLASWTLSETPPSFAIFHRRHISDDGQISSVRRVPLAAFDSVGSSFPVSPKVQLSLDPHIFELTPDSQGVIQVGLQPSFLRNPSAFGFRITPITPPHSPSNPPSSSNSPSAQKWRHKWDKKSEPASDERQHSSRSCAPATSHEVMSELPAFTQGFGGVPSSPQVPNRDARRQQAAGGPLGGEDGASKRYRSLSGGEPSLQQAKRVKTQTGGGGQRGDHEGRRASVEQESNGQGEDAPAIEEEVRGLQDEIAKLGKHLSALQAEASELQSSRDEELDAYKRDKQKDFDDAKHKSEAATSAAMYEQQIGRYREAIQRLFDSAVEAILCHQCRESQSHPPCTCRCAAAGHFAALRASIPPSPAAHSRAADVVDICCSGFRASSDTVKREADIASHGWQERDTGTGERQGEREGEGEG</sequence>
<accession>A0A0G4F722</accession>
<dbReference type="InParanoid" id="A0A0G4F722"/>
<organism evidence="3 4">
    <name type="scientific">Vitrella brassicaformis (strain CCMP3155)</name>
    <dbReference type="NCBI Taxonomy" id="1169540"/>
    <lineage>
        <taxon>Eukaryota</taxon>
        <taxon>Sar</taxon>
        <taxon>Alveolata</taxon>
        <taxon>Colpodellida</taxon>
        <taxon>Vitrellaceae</taxon>
        <taxon>Vitrella</taxon>
    </lineage>
</organism>
<reference evidence="3 4" key="1">
    <citation type="submission" date="2014-11" db="EMBL/GenBank/DDBJ databases">
        <authorList>
            <person name="Zhu J."/>
            <person name="Qi W."/>
            <person name="Song R."/>
        </authorList>
    </citation>
    <scope>NUCLEOTIDE SEQUENCE [LARGE SCALE GENOMIC DNA]</scope>
</reference>
<dbReference type="Proteomes" id="UP000041254">
    <property type="component" value="Unassembled WGS sequence"/>
</dbReference>
<feature type="region of interest" description="Disordered" evidence="2">
    <location>
        <begin position="640"/>
        <end position="672"/>
    </location>
</feature>
<proteinExistence type="predicted"/>
<protein>
    <submittedName>
        <fullName evidence="3">Uncharacterized protein</fullName>
    </submittedName>
</protein>
<dbReference type="VEuPathDB" id="CryptoDB:Vbra_14601"/>
<gene>
    <name evidence="3" type="ORF">Vbra_14601</name>
</gene>
<evidence type="ECO:0000256" key="1">
    <source>
        <dbReference type="SAM" id="Coils"/>
    </source>
</evidence>
<evidence type="ECO:0000313" key="3">
    <source>
        <dbReference type="EMBL" id="CEM08319.1"/>
    </source>
</evidence>
<evidence type="ECO:0000313" key="4">
    <source>
        <dbReference type="Proteomes" id="UP000041254"/>
    </source>
</evidence>
<keyword evidence="4" id="KW-1185">Reference proteome</keyword>
<feature type="compositionally biased region" description="Basic and acidic residues" evidence="2">
    <location>
        <begin position="378"/>
        <end position="389"/>
    </location>
</feature>
<keyword evidence="1" id="KW-0175">Coiled coil</keyword>
<evidence type="ECO:0000256" key="2">
    <source>
        <dbReference type="SAM" id="MobiDB-lite"/>
    </source>
</evidence>
<feature type="region of interest" description="Disordered" evidence="2">
    <location>
        <begin position="344"/>
        <end position="495"/>
    </location>
</feature>
<dbReference type="AlphaFoldDB" id="A0A0G4F722"/>
<name>A0A0G4F722_VITBC</name>
<dbReference type="EMBL" id="CDMY01000385">
    <property type="protein sequence ID" value="CEM08319.1"/>
    <property type="molecule type" value="Genomic_DNA"/>
</dbReference>
<feature type="coiled-coil region" evidence="1">
    <location>
        <begin position="501"/>
        <end position="535"/>
    </location>
</feature>
<feature type="compositionally biased region" description="Pro residues" evidence="2">
    <location>
        <begin position="351"/>
        <end position="360"/>
    </location>
</feature>